<sequence>MIKRDAAMPLHDVVVLVKHSYIDIQPPNKPEHKNYSVSLGSERPTGEVPSTLRYRGGDHEKG</sequence>
<reference evidence="2 3" key="1">
    <citation type="journal article" date="2021" name="Genome Biol.">
        <title>AFLAP: assembly-free linkage analysis pipeline using k-mers from genome sequencing data.</title>
        <authorList>
            <person name="Fletcher K."/>
            <person name="Zhang L."/>
            <person name="Gil J."/>
            <person name="Han R."/>
            <person name="Cavanaugh K."/>
            <person name="Michelmore R."/>
        </authorList>
    </citation>
    <scope>NUCLEOTIDE SEQUENCE [LARGE SCALE GENOMIC DNA]</scope>
    <source>
        <strain evidence="2 3">SF5</strain>
    </source>
</reference>
<protein>
    <submittedName>
        <fullName evidence="2">Uncharacterized protein</fullName>
    </submittedName>
</protein>
<accession>A0A976IJN5</accession>
<gene>
    <name evidence="2" type="ORF">CCR75_006117</name>
</gene>
<feature type="region of interest" description="Disordered" evidence="1">
    <location>
        <begin position="25"/>
        <end position="62"/>
    </location>
</feature>
<dbReference type="RefSeq" id="XP_067822524.1">
    <property type="nucleotide sequence ID" value="XM_067964189.1"/>
</dbReference>
<name>A0A976IJN5_BRELC</name>
<organism evidence="2 3">
    <name type="scientific">Bremia lactucae</name>
    <name type="common">Lettuce downy mildew</name>
    <dbReference type="NCBI Taxonomy" id="4779"/>
    <lineage>
        <taxon>Eukaryota</taxon>
        <taxon>Sar</taxon>
        <taxon>Stramenopiles</taxon>
        <taxon>Oomycota</taxon>
        <taxon>Peronosporomycetes</taxon>
        <taxon>Peronosporales</taxon>
        <taxon>Peronosporaceae</taxon>
        <taxon>Bremia</taxon>
    </lineage>
</organism>
<dbReference type="KEGG" id="blac:94349860"/>
<comment type="caution">
    <text evidence="2">The sequence shown here is derived from an EMBL/GenBank/DDBJ whole genome shotgun (WGS) entry which is preliminary data.</text>
</comment>
<dbReference type="GeneID" id="94349860"/>
<dbReference type="Proteomes" id="UP000294530">
    <property type="component" value="Unassembled WGS sequence"/>
</dbReference>
<evidence type="ECO:0000313" key="2">
    <source>
        <dbReference type="EMBL" id="TDH73025.1"/>
    </source>
</evidence>
<proteinExistence type="predicted"/>
<evidence type="ECO:0000256" key="1">
    <source>
        <dbReference type="SAM" id="MobiDB-lite"/>
    </source>
</evidence>
<keyword evidence="3" id="KW-1185">Reference proteome</keyword>
<evidence type="ECO:0000313" key="3">
    <source>
        <dbReference type="Proteomes" id="UP000294530"/>
    </source>
</evidence>
<dbReference type="EMBL" id="SHOA02000001">
    <property type="protein sequence ID" value="TDH73025.1"/>
    <property type="molecule type" value="Genomic_DNA"/>
</dbReference>
<dbReference type="AlphaFoldDB" id="A0A976IJN5"/>